<organism evidence="1 2">
    <name type="scientific">Ricinus communis</name>
    <name type="common">Castor bean</name>
    <dbReference type="NCBI Taxonomy" id="3988"/>
    <lineage>
        <taxon>Eukaryota</taxon>
        <taxon>Viridiplantae</taxon>
        <taxon>Streptophyta</taxon>
        <taxon>Embryophyta</taxon>
        <taxon>Tracheophyta</taxon>
        <taxon>Spermatophyta</taxon>
        <taxon>Magnoliopsida</taxon>
        <taxon>eudicotyledons</taxon>
        <taxon>Gunneridae</taxon>
        <taxon>Pentapetalae</taxon>
        <taxon>rosids</taxon>
        <taxon>fabids</taxon>
        <taxon>Malpighiales</taxon>
        <taxon>Euphorbiaceae</taxon>
        <taxon>Acalyphoideae</taxon>
        <taxon>Acalypheae</taxon>
        <taxon>Ricinus</taxon>
    </lineage>
</organism>
<keyword evidence="2" id="KW-1185">Reference proteome</keyword>
<accession>B9S695</accession>
<dbReference type="InParanoid" id="B9S695"/>
<sequence>MGTLGLCCSSSWIGQHFEYEEKENTDLVVRFCKDVEKRSQTVMVVDENTVYNETSEYHHSDI</sequence>
<protein>
    <submittedName>
        <fullName evidence="1">Uncharacterized protein</fullName>
    </submittedName>
</protein>
<reference evidence="2" key="1">
    <citation type="journal article" date="2010" name="Nat. Biotechnol.">
        <title>Draft genome sequence of the oilseed species Ricinus communis.</title>
        <authorList>
            <person name="Chan A.P."/>
            <person name="Crabtree J."/>
            <person name="Zhao Q."/>
            <person name="Lorenzi H."/>
            <person name="Orvis J."/>
            <person name="Puiu D."/>
            <person name="Melake-Berhan A."/>
            <person name="Jones K.M."/>
            <person name="Redman J."/>
            <person name="Chen G."/>
            <person name="Cahoon E.B."/>
            <person name="Gedil M."/>
            <person name="Stanke M."/>
            <person name="Haas B.J."/>
            <person name="Wortman J.R."/>
            <person name="Fraser-Liggett C.M."/>
            <person name="Ravel J."/>
            <person name="Rabinowicz P.D."/>
        </authorList>
    </citation>
    <scope>NUCLEOTIDE SEQUENCE [LARGE SCALE GENOMIC DNA]</scope>
    <source>
        <strain evidence="2">cv. Hale</strain>
    </source>
</reference>
<dbReference type="AlphaFoldDB" id="B9S695"/>
<dbReference type="Proteomes" id="UP000008311">
    <property type="component" value="Unassembled WGS sequence"/>
</dbReference>
<proteinExistence type="predicted"/>
<evidence type="ECO:0000313" key="1">
    <source>
        <dbReference type="EMBL" id="EEF40785.1"/>
    </source>
</evidence>
<evidence type="ECO:0000313" key="2">
    <source>
        <dbReference type="Proteomes" id="UP000008311"/>
    </source>
</evidence>
<dbReference type="EMBL" id="EQ973879">
    <property type="protein sequence ID" value="EEF40785.1"/>
    <property type="molecule type" value="Genomic_DNA"/>
</dbReference>
<name>B9S695_RICCO</name>
<gene>
    <name evidence="1" type="ORF">RCOM_0533600</name>
</gene>